<reference evidence="6 7" key="1">
    <citation type="submission" date="2019-12" db="EMBL/GenBank/DDBJ databases">
        <title>Genomic-based taxomic classification of the family Erythrobacteraceae.</title>
        <authorList>
            <person name="Xu L."/>
        </authorList>
    </citation>
    <scope>NUCLEOTIDE SEQUENCE [LARGE SCALE GENOMIC DNA]</scope>
    <source>
        <strain evidence="6 7">H32</strain>
    </source>
</reference>
<dbReference type="Pfam" id="PF07660">
    <property type="entry name" value="STN"/>
    <property type="match status" value="1"/>
</dbReference>
<dbReference type="Proteomes" id="UP000444401">
    <property type="component" value="Unassembled WGS sequence"/>
</dbReference>
<feature type="compositionally biased region" description="Low complexity" evidence="4">
    <location>
        <begin position="687"/>
        <end position="697"/>
    </location>
</feature>
<dbReference type="InterPro" id="IPR011662">
    <property type="entry name" value="Secretin/TonB_short_N"/>
</dbReference>
<comment type="caution">
    <text evidence="6">The sequence shown here is derived from an EMBL/GenBank/DDBJ whole genome shotgun (WGS) entry which is preliminary data.</text>
</comment>
<keyword evidence="2" id="KW-0472">Membrane</keyword>
<name>A0ABW9URB1_9SPHN</name>
<dbReference type="InterPro" id="IPR021026">
    <property type="entry name" value="Filamn_hemagglutn_DUF3739"/>
</dbReference>
<sequence length="794" mass="84333">MFHRVPPILASIGNGSGAMVQPARRRSPCAPSRKRGRDVVPPAYQDIYGLLDERHLMLHEGDLVPSRIYAAEGDLVTIGGITSTEQLWMKAGGDVYFPNAIVQHNNPGDVSQVTAGGGIYFGTFHETGDIYLGYGSQLHVRGPGALEIEAGGDLWIPSNSEGITTDILYDVARGGFGGYVNVPLDPNMKAADIAISVGYNEQPAYADFESAYFDPANIGAMEDYLLAEAGDGEQLPIYLFDRFYARGNGSGVELVDGGLAGGFVNYVRSLQGLEPLADEAAQQAYLDQAWDYWVRLPAGKETPFDALVPRYSAAEATEQGLDGAFFVPERREGLVNYVRGLQGLAPLESASEQREYLPEALEYWEGLDTVYKAPFYRSVLFLELRTASREANDPDSERQGSVGRGYTAIGTLYPGAEKEAAEGEGRWEGNFETFASRVLSNNGGNVSVVVPGGFFRLASAAASAEQTGQPSEGNIQGDALRAGVVTQGGGEVNILTHGDTDVNQSRVLTTQGGNIMMWSSYGNIAAGNGAKTSLSPPYYDRAVDDIANLTRSPAGLPTGAGIGTLATTAGVAPADIDLVANHGIIDAGDAGIRVAGNLNVFAIEILGADNIDVIGRTTGLPETPAAPPTSLDVDDAGAKALQGGAALKETLEAVRRSNAATTPSIIEVRVTGYGEGACDPADDRCEPVAQGPRAAAPADDRRPARVAANTALPRLHTALEFDIPRGRMETTLRAIARASGLNIVYNDPRIDRAMAQPVRGRMTVEQALDRLLREEGLEPVRVDSRTIMVRARAS</sequence>
<dbReference type="SMART" id="SM00965">
    <property type="entry name" value="STN"/>
    <property type="match status" value="1"/>
</dbReference>
<feature type="domain" description="Secretin/TonB short N-terminal" evidence="5">
    <location>
        <begin position="741"/>
        <end position="792"/>
    </location>
</feature>
<keyword evidence="3" id="KW-0998">Cell outer membrane</keyword>
<feature type="region of interest" description="Disordered" evidence="4">
    <location>
        <begin position="681"/>
        <end position="702"/>
    </location>
</feature>
<feature type="region of interest" description="Disordered" evidence="4">
    <location>
        <begin position="13"/>
        <end position="37"/>
    </location>
</feature>
<keyword evidence="7" id="KW-1185">Reference proteome</keyword>
<protein>
    <recommendedName>
        <fullName evidence="5">Secretin/TonB short N-terminal domain-containing protein</fullName>
    </recommendedName>
</protein>
<gene>
    <name evidence="6" type="ORF">GRI72_01055</name>
</gene>
<dbReference type="EMBL" id="WTYO01000001">
    <property type="protein sequence ID" value="MXO67419.1"/>
    <property type="molecule type" value="Genomic_DNA"/>
</dbReference>
<dbReference type="Pfam" id="PF12545">
    <property type="entry name" value="DUF3739"/>
    <property type="match status" value="1"/>
</dbReference>
<evidence type="ECO:0000259" key="5">
    <source>
        <dbReference type="SMART" id="SM00965"/>
    </source>
</evidence>
<evidence type="ECO:0000256" key="1">
    <source>
        <dbReference type="ARBA" id="ARBA00022448"/>
    </source>
</evidence>
<evidence type="ECO:0000313" key="7">
    <source>
        <dbReference type="Proteomes" id="UP000444401"/>
    </source>
</evidence>
<evidence type="ECO:0000256" key="3">
    <source>
        <dbReference type="ARBA" id="ARBA00023237"/>
    </source>
</evidence>
<feature type="compositionally biased region" description="Basic residues" evidence="4">
    <location>
        <begin position="23"/>
        <end position="36"/>
    </location>
</feature>
<dbReference type="Gene3D" id="3.55.50.30">
    <property type="match status" value="1"/>
</dbReference>
<proteinExistence type="predicted"/>
<evidence type="ECO:0000256" key="4">
    <source>
        <dbReference type="SAM" id="MobiDB-lite"/>
    </source>
</evidence>
<accession>A0ABW9URB1</accession>
<evidence type="ECO:0000256" key="2">
    <source>
        <dbReference type="ARBA" id="ARBA00023136"/>
    </source>
</evidence>
<organism evidence="6 7">
    <name type="scientific">Pelagerythrobacter marinus</name>
    <dbReference type="NCBI Taxonomy" id="538382"/>
    <lineage>
        <taxon>Bacteria</taxon>
        <taxon>Pseudomonadati</taxon>
        <taxon>Pseudomonadota</taxon>
        <taxon>Alphaproteobacteria</taxon>
        <taxon>Sphingomonadales</taxon>
        <taxon>Erythrobacteraceae</taxon>
        <taxon>Pelagerythrobacter</taxon>
    </lineage>
</organism>
<evidence type="ECO:0000313" key="6">
    <source>
        <dbReference type="EMBL" id="MXO67419.1"/>
    </source>
</evidence>
<keyword evidence="1" id="KW-0813">Transport</keyword>